<proteinExistence type="predicted"/>
<dbReference type="Proteomes" id="UP000005012">
    <property type="component" value="Chromosome"/>
</dbReference>
<sequence length="105" mass="12398">MLITAKTVNCFFHYFCENASVCLMNNHFVDKDSKKQVIHRKNCDMSRESNCIHLNMLGCQTNSEMVIQKIYQRTICLFLALREKNLIQSKNQKWSNSFWFLLVGL</sequence>
<name>A0A140NN74_PROSM</name>
<dbReference type="AlphaFoldDB" id="A0A140NN74"/>
<evidence type="ECO:0000313" key="2">
    <source>
        <dbReference type="Proteomes" id="UP000005012"/>
    </source>
</evidence>
<reference evidence="1 2" key="1">
    <citation type="journal article" date="2012" name="J. Bacteriol.">
        <title>Complete Genome Sequence of Providencia stuartii Clinical Isolate MRSN 2154.</title>
        <authorList>
            <person name="Clifford R.J."/>
            <person name="Hang J."/>
            <person name="Riley M.C."/>
            <person name="Onmus-Leone F."/>
            <person name="Kuschner R.A."/>
            <person name="Lesho E.P."/>
            <person name="Waterman P.E."/>
        </authorList>
    </citation>
    <scope>NUCLEOTIDE SEQUENCE [LARGE SCALE GENOMIC DNA]</scope>
    <source>
        <strain evidence="1 2">MRSN 2154</strain>
    </source>
</reference>
<accession>A0A140NN74</accession>
<dbReference type="HOGENOM" id="CLU_177009_0_0_6"/>
<protein>
    <submittedName>
        <fullName evidence="1">Uncharacterized protein</fullName>
    </submittedName>
</protein>
<dbReference type="EMBL" id="CP003488">
    <property type="protein sequence ID" value="AFH94929.1"/>
    <property type="molecule type" value="Genomic_DNA"/>
</dbReference>
<gene>
    <name evidence="1" type="ordered locus">S70_15535</name>
</gene>
<organism evidence="1 2">
    <name type="scientific">Providencia stuartii (strain MRSN 2154)</name>
    <dbReference type="NCBI Taxonomy" id="1157951"/>
    <lineage>
        <taxon>Bacteria</taxon>
        <taxon>Pseudomonadati</taxon>
        <taxon>Pseudomonadota</taxon>
        <taxon>Gammaproteobacteria</taxon>
        <taxon>Enterobacterales</taxon>
        <taxon>Morganellaceae</taxon>
        <taxon>Providencia</taxon>
    </lineage>
</organism>
<evidence type="ECO:0000313" key="1">
    <source>
        <dbReference type="EMBL" id="AFH94929.1"/>
    </source>
</evidence>
<dbReference type="KEGG" id="psi:S70_15535"/>
<reference evidence="2" key="2">
    <citation type="submission" date="2012-04" db="EMBL/GenBank/DDBJ databases">
        <title>Complete genome sequence of Providencia stuartii clinical isolate MRSN 2154.</title>
        <authorList>
            <person name="Clifford R.J."/>
            <person name="Hang J."/>
            <person name="Riley M.C."/>
            <person name="Onmus-Leone F."/>
            <person name="Kuschner R.A."/>
            <person name="Lesho E.P."/>
            <person name="Waterman P.E."/>
        </authorList>
    </citation>
    <scope>NUCLEOTIDE SEQUENCE [LARGE SCALE GENOMIC DNA]</scope>
    <source>
        <strain evidence="2">MRSN 2154</strain>
    </source>
</reference>